<dbReference type="SUPFAM" id="SSF46548">
    <property type="entry name" value="alpha-helical ferredoxin"/>
    <property type="match status" value="1"/>
</dbReference>
<dbReference type="SUPFAM" id="SSF51430">
    <property type="entry name" value="NAD(P)-linked oxidoreductase"/>
    <property type="match status" value="1"/>
</dbReference>
<name>A0A645CXV3_9ZZZZ</name>
<dbReference type="PANTHER" id="PTHR43312">
    <property type="entry name" value="D-THREO-ALDOSE 1-DEHYDROGENASE"/>
    <property type="match status" value="1"/>
</dbReference>
<protein>
    <recommendedName>
        <fullName evidence="1">4Fe-4S ferredoxin-type domain-containing protein</fullName>
    </recommendedName>
</protein>
<dbReference type="EMBL" id="VSSQ01031030">
    <property type="protein sequence ID" value="MPM81774.1"/>
    <property type="molecule type" value="Genomic_DNA"/>
</dbReference>
<organism evidence="2">
    <name type="scientific">bioreactor metagenome</name>
    <dbReference type="NCBI Taxonomy" id="1076179"/>
    <lineage>
        <taxon>unclassified sequences</taxon>
        <taxon>metagenomes</taxon>
        <taxon>ecological metagenomes</taxon>
    </lineage>
</organism>
<reference evidence="2" key="1">
    <citation type="submission" date="2019-08" db="EMBL/GenBank/DDBJ databases">
        <authorList>
            <person name="Kucharzyk K."/>
            <person name="Murdoch R.W."/>
            <person name="Higgins S."/>
            <person name="Loffler F."/>
        </authorList>
    </citation>
    <scope>NUCLEOTIDE SEQUENCE</scope>
</reference>
<dbReference type="Gene3D" id="3.20.20.100">
    <property type="entry name" value="NADP-dependent oxidoreductase domain"/>
    <property type="match status" value="1"/>
</dbReference>
<dbReference type="PROSITE" id="PS51379">
    <property type="entry name" value="4FE4S_FER_2"/>
    <property type="match status" value="1"/>
</dbReference>
<proteinExistence type="predicted"/>
<dbReference type="InterPro" id="IPR017900">
    <property type="entry name" value="4Fe4S_Fe_S_CS"/>
</dbReference>
<comment type="caution">
    <text evidence="2">The sequence shown here is derived from an EMBL/GenBank/DDBJ whole genome shotgun (WGS) entry which is preliminary data.</text>
</comment>
<dbReference type="Gene3D" id="3.30.70.20">
    <property type="match status" value="1"/>
</dbReference>
<feature type="domain" description="4Fe-4S ferredoxin-type" evidence="1">
    <location>
        <begin position="238"/>
        <end position="274"/>
    </location>
</feature>
<evidence type="ECO:0000259" key="1">
    <source>
        <dbReference type="PROSITE" id="PS51379"/>
    </source>
</evidence>
<gene>
    <name evidence="2" type="ORF">SDC9_128831</name>
</gene>
<dbReference type="PANTHER" id="PTHR43312:SF2">
    <property type="entry name" value="OXIDOREDUCTASE"/>
    <property type="match status" value="1"/>
</dbReference>
<evidence type="ECO:0000313" key="2">
    <source>
        <dbReference type="EMBL" id="MPM81774.1"/>
    </source>
</evidence>
<dbReference type="InterPro" id="IPR053135">
    <property type="entry name" value="AKR2_Oxidoreductase"/>
</dbReference>
<dbReference type="Pfam" id="PF00248">
    <property type="entry name" value="Aldo_ket_red"/>
    <property type="match status" value="1"/>
</dbReference>
<dbReference type="InterPro" id="IPR017896">
    <property type="entry name" value="4Fe4S_Fe-S-bd"/>
</dbReference>
<dbReference type="Pfam" id="PF13187">
    <property type="entry name" value="Fer4_9"/>
    <property type="match status" value="1"/>
</dbReference>
<dbReference type="InterPro" id="IPR023210">
    <property type="entry name" value="NADP_OxRdtase_dom"/>
</dbReference>
<sequence>MFYTSLERTGAGYFDFYLMHNCGGERTKVFDDFGLWDFGRYLKDKGLIRHLGFSFHDNAKALDELLTRHPEMEFVQLQINYADWDSPSVQSAKCFEVAKKHNKPVIIMEPVKGGLLASPPDAVTKILQAADPTASPASWALRFAASQPGLVTVLSGMSNLQQMDDNLATMSQFKPLGAEGNAVIGRARAALAEIQGIPCTSCEYCMKGCPKGIEIPAIFSAMNRYLVYDNLESARGNYKWVTNSGAPASACIACGQCESVCPQHIGIIGELSRAVEMLEI</sequence>
<dbReference type="InterPro" id="IPR036812">
    <property type="entry name" value="NAD(P)_OxRdtase_dom_sf"/>
</dbReference>
<dbReference type="PROSITE" id="PS00198">
    <property type="entry name" value="4FE4S_FER_1"/>
    <property type="match status" value="1"/>
</dbReference>
<accession>A0A645CXV3</accession>
<dbReference type="AlphaFoldDB" id="A0A645CXV3"/>